<dbReference type="Proteomes" id="UP000030949">
    <property type="component" value="Unassembled WGS sequence"/>
</dbReference>
<evidence type="ECO:0008006" key="3">
    <source>
        <dbReference type="Google" id="ProtNLM"/>
    </source>
</evidence>
<sequence length="713" mass="80368">MPRKIPGHLTEDEHVSELLERARRLIRANHYDYTADWLKSGVIGSSTWTVIDNFETNTIKTVRFHEHLPDGSLLTDPENGLLLSTIQKFAFHLKMGNLPCGQILYKQWKKIIDTSISLARWMVLHSEIFQPSDYGFSLLTDDHVKAYLHDYANGGLANTLKLDDRLIITLHEKTQSLIPLENILATKDRLDESFIQASAEWLNSQRAYMRSKNPNTKVISQKYLGSLLGCSHQALTRYSIVTNIIKQLDLQYSPASPESVVLIPIEERRIGSVTPIVRRTMYTHTKDIKILCSAHNLVNDIPYISESVFKAKYSGKIGLDGHTRLIPLEIGLEAINRAAEIIICFGSQIVEAATTFAESYSALKRNHTQAICNARIQTFFEQHKLCWSSSPEFGSIRLLTRYNVTSFTSSFKTLDIEAGITFKTLQSAFYGACALIIGMCKPVREGELHMLNLDCLESEFEGGGAELVQILEKSGLLGEHQTIRRPIPFLAARAIQLLQVLAANLKEIYGDENGPLSGHLFYIPSQGVTPPTGKALAATLNAAIDTFCLISKFPKELNGQPSKIRIHEMRKFFLIVMYSHHDESLRRALGYAAGHLDENQIDAYTSFSHDDPERAKFESQCISDRLVSLELGQISSKDNNGLSTLYSHICNHFNVNTIQNLRHENFIRFLSLLQCSGTYKSTLYSVEFTTPDGTLTTLEFAIKFEGEQDEKYY</sequence>
<reference evidence="2" key="1">
    <citation type="submission" date="2015-03" db="EMBL/GenBank/DDBJ databases">
        <title>Pseudomonas frederiksbergensis hydrocarbon degrader.</title>
        <authorList>
            <person name="Brown L.M."/>
            <person name="Ruiz O.N."/>
            <person name="Mueller S."/>
            <person name="Gunasekera T.S."/>
        </authorList>
    </citation>
    <scope>NUCLEOTIDE SEQUENCE [LARGE SCALE GENOMIC DNA]</scope>
    <source>
        <strain evidence="2">SI8</strain>
    </source>
</reference>
<dbReference type="AlphaFoldDB" id="A0A0B1Z5K4"/>
<dbReference type="RefSeq" id="WP_039588974.1">
    <property type="nucleotide sequence ID" value="NZ_JQGJ02000004.1"/>
</dbReference>
<accession>A0A0B1Z5K4</accession>
<proteinExistence type="predicted"/>
<comment type="caution">
    <text evidence="1">The sequence shown here is derived from an EMBL/GenBank/DDBJ whole genome shotgun (WGS) entry which is preliminary data.</text>
</comment>
<evidence type="ECO:0000313" key="2">
    <source>
        <dbReference type="Proteomes" id="UP000030949"/>
    </source>
</evidence>
<protein>
    <recommendedName>
        <fullName evidence="3">Integrase</fullName>
    </recommendedName>
</protein>
<gene>
    <name evidence="1" type="ORF">JZ00_03785</name>
</gene>
<evidence type="ECO:0000313" key="1">
    <source>
        <dbReference type="EMBL" id="KHK65905.1"/>
    </source>
</evidence>
<name>A0A0B1Z5K4_9PSED</name>
<dbReference type="EMBL" id="JQGJ01000002">
    <property type="protein sequence ID" value="KHK65905.1"/>
    <property type="molecule type" value="Genomic_DNA"/>
</dbReference>
<organism evidence="1 2">
    <name type="scientific">Pseudomonas frederiksbergensis</name>
    <dbReference type="NCBI Taxonomy" id="104087"/>
    <lineage>
        <taxon>Bacteria</taxon>
        <taxon>Pseudomonadati</taxon>
        <taxon>Pseudomonadota</taxon>
        <taxon>Gammaproteobacteria</taxon>
        <taxon>Pseudomonadales</taxon>
        <taxon>Pseudomonadaceae</taxon>
        <taxon>Pseudomonas</taxon>
    </lineage>
</organism>
<dbReference type="OrthoDB" id="8914001at2"/>